<dbReference type="InterPro" id="IPR036610">
    <property type="entry name" value="PEBP-like_sf"/>
</dbReference>
<dbReference type="CDD" id="cd00866">
    <property type="entry name" value="PEBP_euk"/>
    <property type="match status" value="1"/>
</dbReference>
<dbReference type="SUPFAM" id="SSF49777">
    <property type="entry name" value="PEBP-like"/>
    <property type="match status" value="1"/>
</dbReference>
<feature type="non-terminal residue" evidence="1">
    <location>
        <position position="1"/>
    </location>
</feature>
<dbReference type="OrthoDB" id="2506647at2759"/>
<dbReference type="PANTHER" id="PTHR11362:SF148">
    <property type="entry name" value="CARBOXYPEPTIDASE Y INHIBITOR"/>
    <property type="match status" value="1"/>
</dbReference>
<name>A0A6A5TXX2_9PLEO</name>
<dbReference type="EMBL" id="ML976991">
    <property type="protein sequence ID" value="KAF1956559.1"/>
    <property type="molecule type" value="Genomic_DNA"/>
</dbReference>
<dbReference type="InterPro" id="IPR008914">
    <property type="entry name" value="PEBP"/>
</dbReference>
<keyword evidence="2" id="KW-1185">Reference proteome</keyword>
<dbReference type="GO" id="GO:0046578">
    <property type="term" value="P:regulation of Ras protein signal transduction"/>
    <property type="evidence" value="ECO:0007669"/>
    <property type="project" value="TreeGrafter"/>
</dbReference>
<accession>A0A6A5TXX2</accession>
<dbReference type="InterPro" id="IPR035810">
    <property type="entry name" value="PEBP_euk"/>
</dbReference>
<evidence type="ECO:0000313" key="1">
    <source>
        <dbReference type="EMBL" id="KAF1956559.1"/>
    </source>
</evidence>
<dbReference type="PANTHER" id="PTHR11362">
    <property type="entry name" value="PHOSPHATIDYLETHANOLAMINE-BINDING PROTEIN"/>
    <property type="match status" value="1"/>
</dbReference>
<dbReference type="GO" id="GO:0030162">
    <property type="term" value="P:regulation of proteolysis"/>
    <property type="evidence" value="ECO:0007669"/>
    <property type="project" value="TreeGrafter"/>
</dbReference>
<sequence>ATVAPNFPVAGGPDLTLSFGSNNVSPPGELIPRAETVNAPTITTPTWSNATARGVVLIVDSDVPRNNTRVQLLHYLASNVAIGSDGRTLTLSANASTEASYRQPNPPVGDTAHAYTVLLFAQPANFSIPAAFRQVLTDRVPFNTSAFVAAARLGSPIAANYFRVQNTTGTATTTFPPPASSPT</sequence>
<organism evidence="1 2">
    <name type="scientific">Byssothecium circinans</name>
    <dbReference type="NCBI Taxonomy" id="147558"/>
    <lineage>
        <taxon>Eukaryota</taxon>
        <taxon>Fungi</taxon>
        <taxon>Dikarya</taxon>
        <taxon>Ascomycota</taxon>
        <taxon>Pezizomycotina</taxon>
        <taxon>Dothideomycetes</taxon>
        <taxon>Pleosporomycetidae</taxon>
        <taxon>Pleosporales</taxon>
        <taxon>Massarineae</taxon>
        <taxon>Massarinaceae</taxon>
        <taxon>Byssothecium</taxon>
    </lineage>
</organism>
<feature type="non-terminal residue" evidence="1">
    <location>
        <position position="183"/>
    </location>
</feature>
<dbReference type="Pfam" id="PF01161">
    <property type="entry name" value="PBP"/>
    <property type="match status" value="1"/>
</dbReference>
<protein>
    <submittedName>
        <fullName evidence="1">PEBP-like protein</fullName>
    </submittedName>
</protein>
<dbReference type="GO" id="GO:0030414">
    <property type="term" value="F:peptidase inhibitor activity"/>
    <property type="evidence" value="ECO:0007669"/>
    <property type="project" value="TreeGrafter"/>
</dbReference>
<dbReference type="Proteomes" id="UP000800035">
    <property type="component" value="Unassembled WGS sequence"/>
</dbReference>
<gene>
    <name evidence="1" type="ORF">CC80DRAFT_380557</name>
</gene>
<dbReference type="Gene3D" id="3.90.280.10">
    <property type="entry name" value="PEBP-like"/>
    <property type="match status" value="1"/>
</dbReference>
<dbReference type="GO" id="GO:0005543">
    <property type="term" value="F:phospholipid binding"/>
    <property type="evidence" value="ECO:0007669"/>
    <property type="project" value="TreeGrafter"/>
</dbReference>
<reference evidence="1" key="1">
    <citation type="journal article" date="2020" name="Stud. Mycol.">
        <title>101 Dothideomycetes genomes: a test case for predicting lifestyles and emergence of pathogens.</title>
        <authorList>
            <person name="Haridas S."/>
            <person name="Albert R."/>
            <person name="Binder M."/>
            <person name="Bloem J."/>
            <person name="Labutti K."/>
            <person name="Salamov A."/>
            <person name="Andreopoulos B."/>
            <person name="Baker S."/>
            <person name="Barry K."/>
            <person name="Bills G."/>
            <person name="Bluhm B."/>
            <person name="Cannon C."/>
            <person name="Castanera R."/>
            <person name="Culley D."/>
            <person name="Daum C."/>
            <person name="Ezra D."/>
            <person name="Gonzalez J."/>
            <person name="Henrissat B."/>
            <person name="Kuo A."/>
            <person name="Liang C."/>
            <person name="Lipzen A."/>
            <person name="Lutzoni F."/>
            <person name="Magnuson J."/>
            <person name="Mondo S."/>
            <person name="Nolan M."/>
            <person name="Ohm R."/>
            <person name="Pangilinan J."/>
            <person name="Park H.-J."/>
            <person name="Ramirez L."/>
            <person name="Alfaro M."/>
            <person name="Sun H."/>
            <person name="Tritt A."/>
            <person name="Yoshinaga Y."/>
            <person name="Zwiers L.-H."/>
            <person name="Turgeon B."/>
            <person name="Goodwin S."/>
            <person name="Spatafora J."/>
            <person name="Crous P."/>
            <person name="Grigoriev I."/>
        </authorList>
    </citation>
    <scope>NUCLEOTIDE SEQUENCE</scope>
    <source>
        <strain evidence="1">CBS 675.92</strain>
    </source>
</reference>
<dbReference type="AlphaFoldDB" id="A0A6A5TXX2"/>
<evidence type="ECO:0000313" key="2">
    <source>
        <dbReference type="Proteomes" id="UP000800035"/>
    </source>
</evidence>
<proteinExistence type="predicted"/>